<dbReference type="PANTHER" id="PTHR43429:SF1">
    <property type="entry name" value="NAD(P)H SULFUR OXIDOREDUCTASE (COA-DEPENDENT)"/>
    <property type="match status" value="1"/>
</dbReference>
<proteinExistence type="inferred from homology"/>
<dbReference type="InterPro" id="IPR016156">
    <property type="entry name" value="FAD/NAD-linked_Rdtase_dimer_sf"/>
</dbReference>
<organism evidence="9 10">
    <name type="scientific">Thermosipho affectus</name>
    <dbReference type="NCBI Taxonomy" id="660294"/>
    <lineage>
        <taxon>Bacteria</taxon>
        <taxon>Thermotogati</taxon>
        <taxon>Thermotogota</taxon>
        <taxon>Thermotogae</taxon>
        <taxon>Thermotogales</taxon>
        <taxon>Fervidobacteriaceae</taxon>
        <taxon>Thermosipho</taxon>
    </lineage>
</organism>
<evidence type="ECO:0000313" key="9">
    <source>
        <dbReference type="EMBL" id="ONN27740.1"/>
    </source>
</evidence>
<evidence type="ECO:0000259" key="7">
    <source>
        <dbReference type="Pfam" id="PF02852"/>
    </source>
</evidence>
<sequence>MKVAIIGCTHAGTAAAINTVNLYEDAEVTVYERNDTISFLSCGIALHVEGVVKEPKKLFYSSPEHLKSFGVKTKMKHNVKEVDFKNKTLVVEDIKSGKVFEETFDKLIIATGSWPVIPEIEGIDLKNILLSKNFYHANDIVKSVKNVNDVAIIGAGYIGVELAEAIRENGKKVTLIDIETRILAKYLDEEITDVAEKKLREKGIKLALGERVIKFEGTEKVEKVITTKGEYKADLVILSMGFKPNTKLFRGKLNMLDNGAIIVDKHMQTSEKDVFAAGDCCAVFYNPLERYEYIPLATNAIRMGTIAAYNLKKKRLMHLGTQSTSGIKIYNLNIAATGITEHMARVNNLNVGSIFIVENHRPEFMPYFEKVFFKVVYDKNTKRILGAQIMSKIDLTQSMNTMSVLIQNKMRIDELAFVDFFFQPHFNKPWNFLNVAGLEYLKNHF</sequence>
<evidence type="ECO:0000256" key="4">
    <source>
        <dbReference type="ARBA" id="ARBA00022827"/>
    </source>
</evidence>
<comment type="caution">
    <text evidence="9">The sequence shown here is derived from an EMBL/GenBank/DDBJ whole genome shotgun (WGS) entry which is preliminary data.</text>
</comment>
<dbReference type="Pfam" id="PF02852">
    <property type="entry name" value="Pyr_redox_dim"/>
    <property type="match status" value="1"/>
</dbReference>
<name>A0ABX3IIU8_9BACT</name>
<keyword evidence="4" id="KW-0274">FAD</keyword>
<keyword evidence="10" id="KW-1185">Reference proteome</keyword>
<dbReference type="Proteomes" id="UP000242616">
    <property type="component" value="Unassembled WGS sequence"/>
</dbReference>
<keyword evidence="6" id="KW-0676">Redox-active center</keyword>
<dbReference type="SUPFAM" id="SSF51905">
    <property type="entry name" value="FAD/NAD(P)-binding domain"/>
    <property type="match status" value="1"/>
</dbReference>
<dbReference type="InterPro" id="IPR023753">
    <property type="entry name" value="FAD/NAD-binding_dom"/>
</dbReference>
<dbReference type="InterPro" id="IPR004099">
    <property type="entry name" value="Pyr_nucl-diS_OxRdtase_dimer"/>
</dbReference>
<evidence type="ECO:0000313" key="10">
    <source>
        <dbReference type="Proteomes" id="UP000242616"/>
    </source>
</evidence>
<evidence type="ECO:0000256" key="5">
    <source>
        <dbReference type="ARBA" id="ARBA00023002"/>
    </source>
</evidence>
<gene>
    <name evidence="9" type="ORF">XJ44_01850</name>
</gene>
<feature type="domain" description="FAD/NAD(P)-binding" evidence="8">
    <location>
        <begin position="1"/>
        <end position="304"/>
    </location>
</feature>
<keyword evidence="5" id="KW-0560">Oxidoreductase</keyword>
<dbReference type="Gene3D" id="3.30.390.30">
    <property type="match status" value="1"/>
</dbReference>
<evidence type="ECO:0000256" key="6">
    <source>
        <dbReference type="ARBA" id="ARBA00023284"/>
    </source>
</evidence>
<keyword evidence="3" id="KW-0285">Flavoprotein</keyword>
<dbReference type="RefSeq" id="WP_077197882.1">
    <property type="nucleotide sequence ID" value="NZ_LBFC01000006.1"/>
</dbReference>
<dbReference type="SUPFAM" id="SSF55424">
    <property type="entry name" value="FAD/NAD-linked reductases, dimerisation (C-terminal) domain"/>
    <property type="match status" value="1"/>
</dbReference>
<reference evidence="9 10" key="1">
    <citation type="submission" date="2015-06" db="EMBL/GenBank/DDBJ databases">
        <title>Genome sequencing of Thermotogales isolates from hydrothermal vents.</title>
        <authorList>
            <person name="Haverkamp T.H."/>
            <person name="Kublanov I.V."/>
            <person name="Nesbo C.L."/>
        </authorList>
    </citation>
    <scope>NUCLEOTIDE SEQUENCE [LARGE SCALE GENOMIC DNA]</scope>
    <source>
        <strain evidence="10">ik275mar</strain>
    </source>
</reference>
<dbReference type="PANTHER" id="PTHR43429">
    <property type="entry name" value="PYRIDINE NUCLEOTIDE-DISULFIDE OXIDOREDUCTASE DOMAIN-CONTAINING"/>
    <property type="match status" value="1"/>
</dbReference>
<comment type="cofactor">
    <cofactor evidence="1">
        <name>FAD</name>
        <dbReference type="ChEBI" id="CHEBI:57692"/>
    </cofactor>
</comment>
<evidence type="ECO:0000259" key="8">
    <source>
        <dbReference type="Pfam" id="PF07992"/>
    </source>
</evidence>
<dbReference type="Pfam" id="PF07992">
    <property type="entry name" value="Pyr_redox_2"/>
    <property type="match status" value="1"/>
</dbReference>
<dbReference type="InterPro" id="IPR050260">
    <property type="entry name" value="FAD-bd_OxRdtase"/>
</dbReference>
<protein>
    <submittedName>
        <fullName evidence="9">NADH oxidase</fullName>
    </submittedName>
</protein>
<accession>A0ABX3IIU8</accession>
<dbReference type="PRINTS" id="PR00411">
    <property type="entry name" value="PNDRDTASEI"/>
</dbReference>
<dbReference type="PRINTS" id="PR00368">
    <property type="entry name" value="FADPNR"/>
</dbReference>
<evidence type="ECO:0000256" key="2">
    <source>
        <dbReference type="ARBA" id="ARBA00009130"/>
    </source>
</evidence>
<dbReference type="InterPro" id="IPR036188">
    <property type="entry name" value="FAD/NAD-bd_sf"/>
</dbReference>
<evidence type="ECO:0000256" key="3">
    <source>
        <dbReference type="ARBA" id="ARBA00022630"/>
    </source>
</evidence>
<dbReference type="Gene3D" id="3.50.50.60">
    <property type="entry name" value="FAD/NAD(P)-binding domain"/>
    <property type="match status" value="2"/>
</dbReference>
<dbReference type="EMBL" id="LBFC01000006">
    <property type="protein sequence ID" value="ONN27740.1"/>
    <property type="molecule type" value="Genomic_DNA"/>
</dbReference>
<feature type="domain" description="Pyridine nucleotide-disulphide oxidoreductase dimerisation" evidence="7">
    <location>
        <begin position="327"/>
        <end position="427"/>
    </location>
</feature>
<comment type="similarity">
    <text evidence="2">Belongs to the class-III pyridine nucleotide-disulfide oxidoreductase family.</text>
</comment>
<evidence type="ECO:0000256" key="1">
    <source>
        <dbReference type="ARBA" id="ARBA00001974"/>
    </source>
</evidence>